<reference evidence="1" key="1">
    <citation type="submission" date="2020-03" db="EMBL/GenBank/DDBJ databases">
        <title>A high-quality chromosome-level genome assembly of a woody plant with both climbing and erect habits, Rhamnella rubrinervis.</title>
        <authorList>
            <person name="Lu Z."/>
            <person name="Yang Y."/>
            <person name="Zhu X."/>
            <person name="Sun Y."/>
        </authorList>
    </citation>
    <scope>NUCLEOTIDE SEQUENCE</scope>
    <source>
        <strain evidence="1">BYM</strain>
        <tissue evidence="1">Leaf</tissue>
    </source>
</reference>
<comment type="caution">
    <text evidence="1">The sequence shown here is derived from an EMBL/GenBank/DDBJ whole genome shotgun (WGS) entry which is preliminary data.</text>
</comment>
<gene>
    <name evidence="1" type="ORF">FNV43_RR14778</name>
</gene>
<dbReference type="AlphaFoldDB" id="A0A8K0MGP6"/>
<protein>
    <submittedName>
        <fullName evidence="1">Uncharacterized protein</fullName>
    </submittedName>
</protein>
<dbReference type="EMBL" id="VOIH02000006">
    <property type="protein sequence ID" value="KAF3445085.1"/>
    <property type="molecule type" value="Genomic_DNA"/>
</dbReference>
<evidence type="ECO:0000313" key="2">
    <source>
        <dbReference type="Proteomes" id="UP000796880"/>
    </source>
</evidence>
<evidence type="ECO:0000313" key="1">
    <source>
        <dbReference type="EMBL" id="KAF3445085.1"/>
    </source>
</evidence>
<keyword evidence="2" id="KW-1185">Reference proteome</keyword>
<organism evidence="1 2">
    <name type="scientific">Rhamnella rubrinervis</name>
    <dbReference type="NCBI Taxonomy" id="2594499"/>
    <lineage>
        <taxon>Eukaryota</taxon>
        <taxon>Viridiplantae</taxon>
        <taxon>Streptophyta</taxon>
        <taxon>Embryophyta</taxon>
        <taxon>Tracheophyta</taxon>
        <taxon>Spermatophyta</taxon>
        <taxon>Magnoliopsida</taxon>
        <taxon>eudicotyledons</taxon>
        <taxon>Gunneridae</taxon>
        <taxon>Pentapetalae</taxon>
        <taxon>rosids</taxon>
        <taxon>fabids</taxon>
        <taxon>Rosales</taxon>
        <taxon>Rhamnaceae</taxon>
        <taxon>rhamnoid group</taxon>
        <taxon>Rhamneae</taxon>
        <taxon>Rhamnella</taxon>
    </lineage>
</organism>
<proteinExistence type="predicted"/>
<sequence>MGGVRGAGWLGWVGNKALIKKKVHMGNGVGQSGVHLSGWGCSWCHGGAGFVRVGTKGVGEGDASKVGMRNDGFG</sequence>
<dbReference type="Proteomes" id="UP000796880">
    <property type="component" value="Unassembled WGS sequence"/>
</dbReference>
<name>A0A8K0MGP6_9ROSA</name>
<accession>A0A8K0MGP6</accession>